<dbReference type="SUPFAM" id="SSF47413">
    <property type="entry name" value="lambda repressor-like DNA-binding domains"/>
    <property type="match status" value="1"/>
</dbReference>
<keyword evidence="3" id="KW-0762">Sugar transport</keyword>
<dbReference type="HOGENOM" id="CLU_1347145_0_0_9"/>
<reference evidence="11 12" key="1">
    <citation type="submission" date="2013-02" db="EMBL/GenBank/DDBJ databases">
        <title>The Genome Sequence of Enterococcus phoeniculicola BAA-412.</title>
        <authorList>
            <consortium name="The Broad Institute Genome Sequencing Platform"/>
            <consortium name="The Broad Institute Genome Sequencing Center for Infectious Disease"/>
            <person name="Earl A.M."/>
            <person name="Gilmore M.S."/>
            <person name="Lebreton F."/>
            <person name="Walker B."/>
            <person name="Young S.K."/>
            <person name="Zeng Q."/>
            <person name="Gargeya S."/>
            <person name="Fitzgerald M."/>
            <person name="Haas B."/>
            <person name="Abouelleil A."/>
            <person name="Alvarado L."/>
            <person name="Arachchi H.M."/>
            <person name="Berlin A.M."/>
            <person name="Chapman S.B."/>
            <person name="Dewar J."/>
            <person name="Goldberg J."/>
            <person name="Griggs A."/>
            <person name="Gujja S."/>
            <person name="Hansen M."/>
            <person name="Howarth C."/>
            <person name="Imamovic A."/>
            <person name="Larimer J."/>
            <person name="McCowan C."/>
            <person name="Murphy C."/>
            <person name="Neiman D."/>
            <person name="Pearson M."/>
            <person name="Priest M."/>
            <person name="Roberts A."/>
            <person name="Saif S."/>
            <person name="Shea T."/>
            <person name="Sisk P."/>
            <person name="Sykes S."/>
            <person name="Wortman J."/>
            <person name="Nusbaum C."/>
            <person name="Birren B."/>
        </authorList>
    </citation>
    <scope>NUCLEOTIDE SEQUENCE [LARGE SCALE GENOMIC DNA]</scope>
    <source>
        <strain evidence="11 12">ATCC BAA-412</strain>
    </source>
</reference>
<dbReference type="SUPFAM" id="SSF52794">
    <property type="entry name" value="PTS system IIB component-like"/>
    <property type="match status" value="1"/>
</dbReference>
<evidence type="ECO:0000313" key="11">
    <source>
        <dbReference type="EMBL" id="EOL42563.1"/>
    </source>
</evidence>
<dbReference type="AlphaFoldDB" id="R3TNE4"/>
<evidence type="ECO:0000256" key="1">
    <source>
        <dbReference type="ARBA" id="ARBA00022448"/>
    </source>
</evidence>
<dbReference type="GO" id="GO:0016301">
    <property type="term" value="F:kinase activity"/>
    <property type="evidence" value="ECO:0007669"/>
    <property type="project" value="UniProtKB-KW"/>
</dbReference>
<keyword evidence="6" id="KW-0418">Kinase</keyword>
<evidence type="ECO:0000256" key="6">
    <source>
        <dbReference type="ARBA" id="ARBA00022777"/>
    </source>
</evidence>
<evidence type="ECO:0000313" key="12">
    <source>
        <dbReference type="Proteomes" id="UP000013785"/>
    </source>
</evidence>
<comment type="caution">
    <text evidence="8">Lacks conserved residue(s) required for the propagation of feature annotation.</text>
</comment>
<feature type="domain" description="PTS EIIB type-3" evidence="10">
    <location>
        <begin position="108"/>
        <end position="206"/>
    </location>
</feature>
<dbReference type="GO" id="GO:0003677">
    <property type="term" value="F:DNA binding"/>
    <property type="evidence" value="ECO:0007669"/>
    <property type="project" value="UniProtKB-KW"/>
</dbReference>
<dbReference type="SMART" id="SM00530">
    <property type="entry name" value="HTH_XRE"/>
    <property type="match status" value="1"/>
</dbReference>
<dbReference type="InterPro" id="IPR003501">
    <property type="entry name" value="PTS_EIIB_2/3"/>
</dbReference>
<gene>
    <name evidence="11" type="ORF">UC3_02916</name>
</gene>
<dbReference type="GO" id="GO:0008982">
    <property type="term" value="F:protein-N(PI)-phosphohistidine-sugar phosphotransferase activity"/>
    <property type="evidence" value="ECO:0007669"/>
    <property type="project" value="InterPro"/>
</dbReference>
<dbReference type="GO" id="GO:0009401">
    <property type="term" value="P:phosphoenolpyruvate-dependent sugar phosphotransferase system"/>
    <property type="evidence" value="ECO:0007669"/>
    <property type="project" value="UniProtKB-KW"/>
</dbReference>
<dbReference type="Gene3D" id="3.40.50.2300">
    <property type="match status" value="1"/>
</dbReference>
<evidence type="ECO:0000259" key="9">
    <source>
        <dbReference type="PROSITE" id="PS50943"/>
    </source>
</evidence>
<dbReference type="Gene3D" id="1.10.260.40">
    <property type="entry name" value="lambda repressor-like DNA-binding domains"/>
    <property type="match status" value="1"/>
</dbReference>
<protein>
    <recommendedName>
        <fullName evidence="13">HTH cro/C1-type domain-containing protein</fullName>
    </recommendedName>
</protein>
<keyword evidence="12" id="KW-1185">Reference proteome</keyword>
<evidence type="ECO:0000256" key="3">
    <source>
        <dbReference type="ARBA" id="ARBA00022597"/>
    </source>
</evidence>
<name>R3TNE4_9ENTE</name>
<dbReference type="PROSITE" id="PS51100">
    <property type="entry name" value="PTS_EIIB_TYPE_3"/>
    <property type="match status" value="1"/>
</dbReference>
<evidence type="ECO:0000256" key="5">
    <source>
        <dbReference type="ARBA" id="ARBA00022683"/>
    </source>
</evidence>
<dbReference type="Pfam" id="PF01381">
    <property type="entry name" value="HTH_3"/>
    <property type="match status" value="1"/>
</dbReference>
<dbReference type="STRING" id="154621.RV11_GL000731"/>
<dbReference type="Pfam" id="PF02302">
    <property type="entry name" value="PTS_IIB"/>
    <property type="match status" value="1"/>
</dbReference>
<dbReference type="RefSeq" id="WP_010769550.1">
    <property type="nucleotide sequence ID" value="NZ_ASWE01000001.1"/>
</dbReference>
<dbReference type="PANTHER" id="PTHR46558">
    <property type="entry name" value="TRACRIPTIONAL REGULATORY PROTEIN-RELATED-RELATED"/>
    <property type="match status" value="1"/>
</dbReference>
<dbReference type="InterPro" id="IPR001387">
    <property type="entry name" value="Cro/C1-type_HTH"/>
</dbReference>
<dbReference type="PANTHER" id="PTHR46558:SF11">
    <property type="entry name" value="HTH-TYPE TRANSCRIPTIONAL REGULATOR XRE"/>
    <property type="match status" value="1"/>
</dbReference>
<dbReference type="PATRIC" id="fig|1158610.3.peg.2898"/>
<evidence type="ECO:0000256" key="8">
    <source>
        <dbReference type="PROSITE-ProRule" id="PRU00423"/>
    </source>
</evidence>
<evidence type="ECO:0000256" key="7">
    <source>
        <dbReference type="ARBA" id="ARBA00023125"/>
    </source>
</evidence>
<keyword evidence="4" id="KW-0808">Transferase</keyword>
<evidence type="ECO:0008006" key="13">
    <source>
        <dbReference type="Google" id="ProtNLM"/>
    </source>
</evidence>
<dbReference type="InterPro" id="IPR036095">
    <property type="entry name" value="PTS_EIIB-like_sf"/>
</dbReference>
<keyword evidence="7" id="KW-0238">DNA-binding</keyword>
<keyword evidence="2" id="KW-0597">Phosphoprotein</keyword>
<dbReference type="eggNOG" id="COG1440">
    <property type="taxonomic scope" value="Bacteria"/>
</dbReference>
<proteinExistence type="predicted"/>
<evidence type="ECO:0000256" key="2">
    <source>
        <dbReference type="ARBA" id="ARBA00022553"/>
    </source>
</evidence>
<sequence length="206" mass="23804">MLAIGKQIKKLRTEKKMTQKELAEILHVTPQAVSKWEREESNPDIQLLLDLSHYFHVSVDELLGNKQTSFFDSLLSKAKGRKRMGNKQPNEFQHTENIPEKQVIIFDIVFSFITDSGLMQTQLLQQRLTQLMKKSNKNIQINTYDSTKVDEEGAKANYILLTPAFGYAKEEIQKKFPDTPIKIISKKDYGMLNAQILYEEIVRKLG</sequence>
<dbReference type="eggNOG" id="COG1396">
    <property type="taxonomic scope" value="Bacteria"/>
</dbReference>
<feature type="domain" description="HTH cro/C1-type" evidence="9">
    <location>
        <begin position="8"/>
        <end position="62"/>
    </location>
</feature>
<organism evidence="11 12">
    <name type="scientific">Enterococcus phoeniculicola ATCC BAA-412</name>
    <dbReference type="NCBI Taxonomy" id="1158610"/>
    <lineage>
        <taxon>Bacteria</taxon>
        <taxon>Bacillati</taxon>
        <taxon>Bacillota</taxon>
        <taxon>Bacilli</taxon>
        <taxon>Lactobacillales</taxon>
        <taxon>Enterococcaceae</taxon>
        <taxon>Enterococcus</taxon>
    </lineage>
</organism>
<dbReference type="CDD" id="cd00093">
    <property type="entry name" value="HTH_XRE"/>
    <property type="match status" value="1"/>
</dbReference>
<keyword evidence="5" id="KW-0598">Phosphotransferase system</keyword>
<dbReference type="PROSITE" id="PS50943">
    <property type="entry name" value="HTH_CROC1"/>
    <property type="match status" value="1"/>
</dbReference>
<dbReference type="InterPro" id="IPR010982">
    <property type="entry name" value="Lambda_DNA-bd_dom_sf"/>
</dbReference>
<dbReference type="Proteomes" id="UP000013785">
    <property type="component" value="Unassembled WGS sequence"/>
</dbReference>
<keyword evidence="1" id="KW-0813">Transport</keyword>
<comment type="caution">
    <text evidence="11">The sequence shown here is derived from an EMBL/GenBank/DDBJ whole genome shotgun (WGS) entry which is preliminary data.</text>
</comment>
<evidence type="ECO:0000256" key="4">
    <source>
        <dbReference type="ARBA" id="ARBA00022679"/>
    </source>
</evidence>
<evidence type="ECO:0000259" key="10">
    <source>
        <dbReference type="PROSITE" id="PS51100"/>
    </source>
</evidence>
<dbReference type="OrthoDB" id="2242627at2"/>
<accession>R3TNE4</accession>
<dbReference type="InterPro" id="IPR013012">
    <property type="entry name" value="PTS_EIIB_3"/>
</dbReference>
<dbReference type="EMBL" id="AJAT01000017">
    <property type="protein sequence ID" value="EOL42563.1"/>
    <property type="molecule type" value="Genomic_DNA"/>
</dbReference>